<gene>
    <name evidence="1" type="ORF">EJ03DRAFT_170905</name>
</gene>
<evidence type="ECO:0000313" key="2">
    <source>
        <dbReference type="Proteomes" id="UP000799436"/>
    </source>
</evidence>
<proteinExistence type="predicted"/>
<accession>A0A6G1LIT3</accession>
<evidence type="ECO:0000313" key="1">
    <source>
        <dbReference type="EMBL" id="KAF2772807.1"/>
    </source>
</evidence>
<organism evidence="1 2">
    <name type="scientific">Teratosphaeria nubilosa</name>
    <dbReference type="NCBI Taxonomy" id="161662"/>
    <lineage>
        <taxon>Eukaryota</taxon>
        <taxon>Fungi</taxon>
        <taxon>Dikarya</taxon>
        <taxon>Ascomycota</taxon>
        <taxon>Pezizomycotina</taxon>
        <taxon>Dothideomycetes</taxon>
        <taxon>Dothideomycetidae</taxon>
        <taxon>Mycosphaerellales</taxon>
        <taxon>Teratosphaeriaceae</taxon>
        <taxon>Teratosphaeria</taxon>
    </lineage>
</organism>
<name>A0A6G1LIT3_9PEZI</name>
<keyword evidence="2" id="KW-1185">Reference proteome</keyword>
<dbReference type="OrthoDB" id="10295426at2759"/>
<dbReference type="Proteomes" id="UP000799436">
    <property type="component" value="Unassembled WGS sequence"/>
</dbReference>
<sequence length="459" mass="52054">MATHIPLFNRIEVDDLLINMKMPVGLCDLDHDVHRFVARDKFDPDFDYEAFLPVFRALPPIFETETMKRYILAVFFSKHEQFSDSKSPNGRYFRIYLSKGPLTPQDHKIAEECLLHLANAFTGFQVANLPSGMLGATRPTELVCVASGWKLPPKGALMPGKSSSISISDKHYWDIVQMYRGARNVKVSANRPQQYPMRLMRLYLRTLALLIHEFGHFCQDARMECLTDPERALNDSAVCEAGCDLEALIFGGVVQRWDYGRGSNDGFRLIEWPSDLIKAAYLHHNAKIWVDTKQPPMEPGVSTHWAIPDSWIVRLFLRSSWAKRDGIEILLHPPRILGLQTAGPVCACRIHPQENLLRADTGQPMDWSKVTRPIRTRLIKQKNPKCKVGVEPERPATSANVPLGFVRHADGTLVKEEFRTKLDQIAAQQERDLAEQCEGLAQTEEKRLTPVGSSDCKTQ</sequence>
<reference evidence="1" key="1">
    <citation type="journal article" date="2020" name="Stud. Mycol.">
        <title>101 Dothideomycetes genomes: a test case for predicting lifestyles and emergence of pathogens.</title>
        <authorList>
            <person name="Haridas S."/>
            <person name="Albert R."/>
            <person name="Binder M."/>
            <person name="Bloem J."/>
            <person name="Labutti K."/>
            <person name="Salamov A."/>
            <person name="Andreopoulos B."/>
            <person name="Baker S."/>
            <person name="Barry K."/>
            <person name="Bills G."/>
            <person name="Bluhm B."/>
            <person name="Cannon C."/>
            <person name="Castanera R."/>
            <person name="Culley D."/>
            <person name="Daum C."/>
            <person name="Ezra D."/>
            <person name="Gonzalez J."/>
            <person name="Henrissat B."/>
            <person name="Kuo A."/>
            <person name="Liang C."/>
            <person name="Lipzen A."/>
            <person name="Lutzoni F."/>
            <person name="Magnuson J."/>
            <person name="Mondo S."/>
            <person name="Nolan M."/>
            <person name="Ohm R."/>
            <person name="Pangilinan J."/>
            <person name="Park H.-J."/>
            <person name="Ramirez L."/>
            <person name="Alfaro M."/>
            <person name="Sun H."/>
            <person name="Tritt A."/>
            <person name="Yoshinaga Y."/>
            <person name="Zwiers L.-H."/>
            <person name="Turgeon B."/>
            <person name="Goodwin S."/>
            <person name="Spatafora J."/>
            <person name="Crous P."/>
            <person name="Grigoriev I."/>
        </authorList>
    </citation>
    <scope>NUCLEOTIDE SEQUENCE</scope>
    <source>
        <strain evidence="1">CBS 116005</strain>
    </source>
</reference>
<dbReference type="EMBL" id="ML995813">
    <property type="protein sequence ID" value="KAF2772807.1"/>
    <property type="molecule type" value="Genomic_DNA"/>
</dbReference>
<protein>
    <submittedName>
        <fullName evidence="1">Uncharacterized protein</fullName>
    </submittedName>
</protein>
<dbReference type="AlphaFoldDB" id="A0A6G1LIT3"/>